<feature type="compositionally biased region" description="Basic and acidic residues" evidence="1">
    <location>
        <begin position="374"/>
        <end position="383"/>
    </location>
</feature>
<evidence type="ECO:0000259" key="3">
    <source>
        <dbReference type="Pfam" id="PF09133"/>
    </source>
</evidence>
<feature type="transmembrane region" description="Helical" evidence="2">
    <location>
        <begin position="698"/>
        <end position="724"/>
    </location>
</feature>
<dbReference type="PANTHER" id="PTHR35311">
    <property type="entry name" value="KINETOCHORE-ASSOCIATED PROTEIN KNL-2 HOMOLOG"/>
    <property type="match status" value="1"/>
</dbReference>
<evidence type="ECO:0000256" key="2">
    <source>
        <dbReference type="SAM" id="Phobius"/>
    </source>
</evidence>
<feature type="compositionally biased region" description="Basic residues" evidence="1">
    <location>
        <begin position="453"/>
        <end position="468"/>
    </location>
</feature>
<keyword evidence="2" id="KW-0812">Transmembrane</keyword>
<feature type="compositionally biased region" description="Basic and acidic residues" evidence="1">
    <location>
        <begin position="227"/>
        <end position="243"/>
    </location>
</feature>
<proteinExistence type="predicted"/>
<organism evidence="4 5">
    <name type="scientific">Capsella rubella</name>
    <dbReference type="NCBI Taxonomy" id="81985"/>
    <lineage>
        <taxon>Eukaryota</taxon>
        <taxon>Viridiplantae</taxon>
        <taxon>Streptophyta</taxon>
        <taxon>Embryophyta</taxon>
        <taxon>Tracheophyta</taxon>
        <taxon>Spermatophyta</taxon>
        <taxon>Magnoliopsida</taxon>
        <taxon>eudicotyledons</taxon>
        <taxon>Gunneridae</taxon>
        <taxon>Pentapetalae</taxon>
        <taxon>rosids</taxon>
        <taxon>malvids</taxon>
        <taxon>Brassicales</taxon>
        <taxon>Brassicaceae</taxon>
        <taxon>Camelineae</taxon>
        <taxon>Capsella</taxon>
    </lineage>
</organism>
<feature type="compositionally biased region" description="Basic and acidic residues" evidence="1">
    <location>
        <begin position="335"/>
        <end position="359"/>
    </location>
</feature>
<dbReference type="EMBL" id="KB870810">
    <property type="protein sequence ID" value="EOA22194.1"/>
    <property type="molecule type" value="Genomic_DNA"/>
</dbReference>
<accession>R0GZ37</accession>
<dbReference type="InterPro" id="IPR053090">
    <property type="entry name" value="Centromere_KNL-2_homolog"/>
</dbReference>
<feature type="compositionally biased region" description="Basic and acidic residues" evidence="1">
    <location>
        <begin position="483"/>
        <end position="492"/>
    </location>
</feature>
<feature type="compositionally biased region" description="Basic and acidic residues" evidence="1">
    <location>
        <begin position="184"/>
        <end position="193"/>
    </location>
</feature>
<keyword evidence="2" id="KW-0472">Membrane</keyword>
<feature type="compositionally biased region" description="Basic and acidic residues" evidence="1">
    <location>
        <begin position="402"/>
        <end position="413"/>
    </location>
</feature>
<evidence type="ECO:0000256" key="1">
    <source>
        <dbReference type="SAM" id="MobiDB-lite"/>
    </source>
</evidence>
<feature type="compositionally biased region" description="Basic and acidic residues" evidence="1">
    <location>
        <begin position="562"/>
        <end position="573"/>
    </location>
</feature>
<evidence type="ECO:0000313" key="5">
    <source>
        <dbReference type="Proteomes" id="UP000029121"/>
    </source>
</evidence>
<feature type="compositionally biased region" description="Acidic residues" evidence="1">
    <location>
        <begin position="244"/>
        <end position="260"/>
    </location>
</feature>
<dbReference type="PANTHER" id="PTHR35311:SF9">
    <property type="entry name" value="KINETOCHORE-ASSOCIATED PROTEIN KNL-2 HOMOLOG"/>
    <property type="match status" value="1"/>
</dbReference>
<feature type="compositionally biased region" description="Polar residues" evidence="1">
    <location>
        <begin position="574"/>
        <end position="587"/>
    </location>
</feature>
<name>R0GZ37_9BRAS</name>
<feature type="region of interest" description="Disordered" evidence="1">
    <location>
        <begin position="326"/>
        <end position="522"/>
    </location>
</feature>
<dbReference type="eggNOG" id="ENOG502S4QI">
    <property type="taxonomic scope" value="Eukaryota"/>
</dbReference>
<feature type="region of interest" description="Disordered" evidence="1">
    <location>
        <begin position="183"/>
        <end position="280"/>
    </location>
</feature>
<keyword evidence="2" id="KW-1133">Transmembrane helix</keyword>
<feature type="compositionally biased region" description="Polar residues" evidence="1">
    <location>
        <begin position="414"/>
        <end position="429"/>
    </location>
</feature>
<feature type="domain" description="SANTA" evidence="3">
    <location>
        <begin position="22"/>
        <end position="114"/>
    </location>
</feature>
<dbReference type="InterPro" id="IPR015216">
    <property type="entry name" value="SANTA"/>
</dbReference>
<dbReference type="Proteomes" id="UP000029121">
    <property type="component" value="Unassembled WGS sequence"/>
</dbReference>
<protein>
    <recommendedName>
        <fullName evidence="3">SANTA domain-containing protein</fullName>
    </recommendedName>
</protein>
<dbReference type="STRING" id="81985.R0GZ37"/>
<keyword evidence="5" id="KW-1185">Reference proteome</keyword>
<feature type="compositionally biased region" description="Basic and acidic residues" evidence="1">
    <location>
        <begin position="210"/>
        <end position="220"/>
    </location>
</feature>
<gene>
    <name evidence="4" type="ORF">CARUB_v10002766mg</name>
</gene>
<sequence>MAEHREPNLDDDGSKSYFRRTVVLRDWWLVKCPVEFEGKRFGVAGIEDSLESRAVRVFTSSPIIKALDVFTLLSSDGIYITLRGFLNKERVVKNGFTPEISREFVFGFPPCWERIVTNCSGGGASLGTDTSTVPSTVARACYPILSPCKNNKQNIEDSSAEGRDESIVPDMNMGHMAEIINTKDVSRAKDRNTARRKSLHLQTKSGGKNAEQEKILESSKVRNTTSDGDHGMEELHKGKTGDVEKDECETINNEDEERELDESKLQNLTTIDGDLGSEGLDKAKSGDVEQDYCEAIDNGVISSADGCGKNQTGADNVVRVTSTSITGASLTSEQQKGELRDVCEAINNRDDKRKLEESKLQNPTTNDGDDGSEGLDKAKSCDVEKDESEAVNNGVISLADGCGRKRTDADNVDKVTSTSATGESLTSEQQKTEHEVTAASPHSLFQDLDKSSKPGKRGKSKKKSRKTLKNTGNVVEPSNCLEAKVKSAENKRKLQNLTTNDKDRGKKGLNNAKSNDVERDDCVAINEEVISPVDGCARRHPGTNRVGKLISKKATKESLTSEQRKGRVKETKTSLRSLSKDLNNSSKPAKKGNSKKSEKTLKRDLHAAEENFACESEENLSWGNTKRKIDFDVEVTPENKVKKQKTKAVYTDSLGQKRSRSGRVLVSPLEFWRNQIPVYDMDRNLIQVKDGHDSSQGLFFKAVFLMKLALHYNTIVLSVFFLYIGKGSKSRKPRS</sequence>
<reference evidence="5" key="1">
    <citation type="journal article" date="2013" name="Nat. Genet.">
        <title>The Capsella rubella genome and the genomic consequences of rapid mating system evolution.</title>
        <authorList>
            <person name="Slotte T."/>
            <person name="Hazzouri K.M."/>
            <person name="Agren J.A."/>
            <person name="Koenig D."/>
            <person name="Maumus F."/>
            <person name="Guo Y.L."/>
            <person name="Steige K."/>
            <person name="Platts A.E."/>
            <person name="Escobar J.S."/>
            <person name="Newman L.K."/>
            <person name="Wang W."/>
            <person name="Mandakova T."/>
            <person name="Vello E."/>
            <person name="Smith L.M."/>
            <person name="Henz S.R."/>
            <person name="Steffen J."/>
            <person name="Takuno S."/>
            <person name="Brandvain Y."/>
            <person name="Coop G."/>
            <person name="Andolfatto P."/>
            <person name="Hu T.T."/>
            <person name="Blanchette M."/>
            <person name="Clark R.M."/>
            <person name="Quesneville H."/>
            <person name="Nordborg M."/>
            <person name="Gaut B.S."/>
            <person name="Lysak M.A."/>
            <person name="Jenkins J."/>
            <person name="Grimwood J."/>
            <person name="Chapman J."/>
            <person name="Prochnik S."/>
            <person name="Shu S."/>
            <person name="Rokhsar D."/>
            <person name="Schmutz J."/>
            <person name="Weigel D."/>
            <person name="Wright S.I."/>
        </authorList>
    </citation>
    <scope>NUCLEOTIDE SEQUENCE [LARGE SCALE GENOMIC DNA]</scope>
    <source>
        <strain evidence="5">cv. Monte Gargano</strain>
    </source>
</reference>
<dbReference type="Pfam" id="PF09133">
    <property type="entry name" value="SANTA"/>
    <property type="match status" value="1"/>
</dbReference>
<feature type="region of interest" description="Disordered" evidence="1">
    <location>
        <begin position="534"/>
        <end position="601"/>
    </location>
</feature>
<evidence type="ECO:0000313" key="4">
    <source>
        <dbReference type="EMBL" id="EOA22194.1"/>
    </source>
</evidence>
<dbReference type="AlphaFoldDB" id="R0GZ37"/>